<feature type="domain" description="Glycosyltransferase subfamily 4-like N-terminal" evidence="2">
    <location>
        <begin position="16"/>
        <end position="171"/>
    </location>
</feature>
<protein>
    <submittedName>
        <fullName evidence="3">Glycosyltransferase</fullName>
        <ecNumber evidence="3">2.4.-.-</ecNumber>
    </submittedName>
</protein>
<dbReference type="RefSeq" id="WP_380805194.1">
    <property type="nucleotide sequence ID" value="NZ_JBHUIV010000025.1"/>
</dbReference>
<dbReference type="Pfam" id="PF00534">
    <property type="entry name" value="Glycos_transf_1"/>
    <property type="match status" value="1"/>
</dbReference>
<gene>
    <name evidence="3" type="ORF">ACFSKV_16480</name>
</gene>
<accession>A0ABW5BBW6</accession>
<dbReference type="Gene3D" id="3.40.50.2000">
    <property type="entry name" value="Glycogen Phosphorylase B"/>
    <property type="match status" value="2"/>
</dbReference>
<dbReference type="PANTHER" id="PTHR12526">
    <property type="entry name" value="GLYCOSYLTRANSFERASE"/>
    <property type="match status" value="1"/>
</dbReference>
<dbReference type="InterPro" id="IPR001296">
    <property type="entry name" value="Glyco_trans_1"/>
</dbReference>
<dbReference type="PANTHER" id="PTHR12526:SF630">
    <property type="entry name" value="GLYCOSYLTRANSFERASE"/>
    <property type="match status" value="1"/>
</dbReference>
<proteinExistence type="predicted"/>
<dbReference type="GO" id="GO:0016757">
    <property type="term" value="F:glycosyltransferase activity"/>
    <property type="evidence" value="ECO:0007669"/>
    <property type="project" value="UniProtKB-KW"/>
</dbReference>
<sequence length="375" mass="42102">MQKIRLLHCIETISSGGVERIRLTFAKSLDFNKYELKIICTKAVGPIKDQLERLGVEIIEVGPFKGPFEWGKYKKVLDVIRKYQPHIIHGAVFEGMSMATVGGLFGKVPIVILEETSFPSTRSKKALFLQRVYSIFADKVIGIAPSVVLFLKEKVKISSSKVVLINNGVDIPETCSDQEIFHIRKSLRIEKDDLVIGSVGRVHDSVKRFSDILQAIKLLDNPKLKFLLVGQGPDFDELKKFSNQLGIQDQFIPVGFQEKPDSYYQIMDVFCLPSAHEGFGLVAAEGMLQRLPVIATKVGGLQDIVIDGETGFLVPPFSPDQIAKKLKILIEDPELRKLMGEKAYERAMANYTADRYCQEVENLYLQLLKEKGLIS</sequence>
<keyword evidence="3" id="KW-0808">Transferase</keyword>
<feature type="domain" description="Glycosyl transferase family 1" evidence="1">
    <location>
        <begin position="182"/>
        <end position="346"/>
    </location>
</feature>
<evidence type="ECO:0000259" key="1">
    <source>
        <dbReference type="Pfam" id="PF00534"/>
    </source>
</evidence>
<dbReference type="Pfam" id="PF13439">
    <property type="entry name" value="Glyco_transf_4"/>
    <property type="match status" value="1"/>
</dbReference>
<evidence type="ECO:0000313" key="3">
    <source>
        <dbReference type="EMBL" id="MFD2203175.1"/>
    </source>
</evidence>
<dbReference type="EMBL" id="JBHUIV010000025">
    <property type="protein sequence ID" value="MFD2203175.1"/>
    <property type="molecule type" value="Genomic_DNA"/>
</dbReference>
<evidence type="ECO:0000259" key="2">
    <source>
        <dbReference type="Pfam" id="PF13439"/>
    </source>
</evidence>
<comment type="caution">
    <text evidence="3">The sequence shown here is derived from an EMBL/GenBank/DDBJ whole genome shotgun (WGS) entry which is preliminary data.</text>
</comment>
<organism evidence="3 4">
    <name type="scientific">Shivajiella indica</name>
    <dbReference type="NCBI Taxonomy" id="872115"/>
    <lineage>
        <taxon>Bacteria</taxon>
        <taxon>Pseudomonadati</taxon>
        <taxon>Bacteroidota</taxon>
        <taxon>Cytophagia</taxon>
        <taxon>Cytophagales</taxon>
        <taxon>Cyclobacteriaceae</taxon>
        <taxon>Shivajiella</taxon>
    </lineage>
</organism>
<dbReference type="InterPro" id="IPR028098">
    <property type="entry name" value="Glyco_trans_4-like_N"/>
</dbReference>
<keyword evidence="4" id="KW-1185">Reference proteome</keyword>
<dbReference type="Proteomes" id="UP001597414">
    <property type="component" value="Unassembled WGS sequence"/>
</dbReference>
<keyword evidence="3" id="KW-0328">Glycosyltransferase</keyword>
<dbReference type="SUPFAM" id="SSF53756">
    <property type="entry name" value="UDP-Glycosyltransferase/glycogen phosphorylase"/>
    <property type="match status" value="1"/>
</dbReference>
<name>A0ABW5BBW6_9BACT</name>
<dbReference type="EC" id="2.4.-.-" evidence="3"/>
<evidence type="ECO:0000313" key="4">
    <source>
        <dbReference type="Proteomes" id="UP001597414"/>
    </source>
</evidence>
<reference evidence="4" key="1">
    <citation type="journal article" date="2019" name="Int. J. Syst. Evol. Microbiol.">
        <title>The Global Catalogue of Microorganisms (GCM) 10K type strain sequencing project: providing services to taxonomists for standard genome sequencing and annotation.</title>
        <authorList>
            <consortium name="The Broad Institute Genomics Platform"/>
            <consortium name="The Broad Institute Genome Sequencing Center for Infectious Disease"/>
            <person name="Wu L."/>
            <person name="Ma J."/>
        </authorList>
    </citation>
    <scope>NUCLEOTIDE SEQUENCE [LARGE SCALE GENOMIC DNA]</scope>
    <source>
        <strain evidence="4">KCTC 19812</strain>
    </source>
</reference>